<dbReference type="OrthoDB" id="2677857at2759"/>
<name>A0A8I2YKR9_9AGAM</name>
<comment type="caution">
    <text evidence="1">The sequence shown here is derived from an EMBL/GenBank/DDBJ whole genome shotgun (WGS) entry which is preliminary data.</text>
</comment>
<evidence type="ECO:0000313" key="1">
    <source>
        <dbReference type="EMBL" id="KAG6373960.1"/>
    </source>
</evidence>
<keyword evidence="2" id="KW-1185">Reference proteome</keyword>
<proteinExistence type="predicted"/>
<dbReference type="Proteomes" id="UP000683000">
    <property type="component" value="Unassembled WGS sequence"/>
</dbReference>
<dbReference type="EMBL" id="JAGFBS010000020">
    <property type="protein sequence ID" value="KAG6373960.1"/>
    <property type="molecule type" value="Genomic_DNA"/>
</dbReference>
<accession>A0A8I2YKR9</accession>
<gene>
    <name evidence="1" type="ORF">JVT61DRAFT_6125</name>
</gene>
<evidence type="ECO:0000313" key="2">
    <source>
        <dbReference type="Proteomes" id="UP000683000"/>
    </source>
</evidence>
<sequence length="114" mass="13941">MHRHYPYFLCGCQIAWVVGHFYAHDNWHFSNCNECRQFFVDLVDHFDEKWPVRENVFPHLPLDIELDCSQKQELKSKKNNLFHHLVLLWKWFTYGQRNFDVEFSIISLLEPIDE</sequence>
<reference evidence="1" key="1">
    <citation type="submission" date="2021-03" db="EMBL/GenBank/DDBJ databases">
        <title>Evolutionary innovations through gain and loss of genes in the ectomycorrhizal Boletales.</title>
        <authorList>
            <person name="Wu G."/>
            <person name="Miyauchi S."/>
            <person name="Morin E."/>
            <person name="Yang Z.-L."/>
            <person name="Xu J."/>
            <person name="Martin F.M."/>
        </authorList>
    </citation>
    <scope>NUCLEOTIDE SEQUENCE</scope>
    <source>
        <strain evidence="1">BR01</strain>
    </source>
</reference>
<organism evidence="1 2">
    <name type="scientific">Boletus reticuloceps</name>
    <dbReference type="NCBI Taxonomy" id="495285"/>
    <lineage>
        <taxon>Eukaryota</taxon>
        <taxon>Fungi</taxon>
        <taxon>Dikarya</taxon>
        <taxon>Basidiomycota</taxon>
        <taxon>Agaricomycotina</taxon>
        <taxon>Agaricomycetes</taxon>
        <taxon>Agaricomycetidae</taxon>
        <taxon>Boletales</taxon>
        <taxon>Boletineae</taxon>
        <taxon>Boletaceae</taxon>
        <taxon>Boletoideae</taxon>
        <taxon>Boletus</taxon>
    </lineage>
</organism>
<protein>
    <submittedName>
        <fullName evidence="1">Uncharacterized protein</fullName>
    </submittedName>
</protein>
<dbReference type="AlphaFoldDB" id="A0A8I2YKR9"/>